<feature type="compositionally biased region" description="Low complexity" evidence="1">
    <location>
        <begin position="145"/>
        <end position="168"/>
    </location>
</feature>
<dbReference type="InParanoid" id="A0A0Q9WN54"/>
<name>A0A0Q9WN54_DROVI</name>
<keyword evidence="2" id="KW-0812">Transmembrane</keyword>
<reference evidence="3 4" key="1">
    <citation type="journal article" date="2007" name="Nature">
        <title>Evolution of genes and genomes on the Drosophila phylogeny.</title>
        <authorList>
            <consortium name="Drosophila 12 Genomes Consortium"/>
            <person name="Clark A.G."/>
            <person name="Eisen M.B."/>
            <person name="Smith D.R."/>
            <person name="Bergman C.M."/>
            <person name="Oliver B."/>
            <person name="Markow T.A."/>
            <person name="Kaufman T.C."/>
            <person name="Kellis M."/>
            <person name="Gelbart W."/>
            <person name="Iyer V.N."/>
            <person name="Pollard D.A."/>
            <person name="Sackton T.B."/>
            <person name="Larracuente A.M."/>
            <person name="Singh N.D."/>
            <person name="Abad J.P."/>
            <person name="Abt D.N."/>
            <person name="Adryan B."/>
            <person name="Aguade M."/>
            <person name="Akashi H."/>
            <person name="Anderson W.W."/>
            <person name="Aquadro C.F."/>
            <person name="Ardell D.H."/>
            <person name="Arguello R."/>
            <person name="Artieri C.G."/>
            <person name="Barbash D.A."/>
            <person name="Barker D."/>
            <person name="Barsanti P."/>
            <person name="Batterham P."/>
            <person name="Batzoglou S."/>
            <person name="Begun D."/>
            <person name="Bhutkar A."/>
            <person name="Blanco E."/>
            <person name="Bosak S.A."/>
            <person name="Bradley R.K."/>
            <person name="Brand A.D."/>
            <person name="Brent M.R."/>
            <person name="Brooks A.N."/>
            <person name="Brown R.H."/>
            <person name="Butlin R.K."/>
            <person name="Caggese C."/>
            <person name="Calvi B.R."/>
            <person name="Bernardo de Carvalho A."/>
            <person name="Caspi A."/>
            <person name="Castrezana S."/>
            <person name="Celniker S.E."/>
            <person name="Chang J.L."/>
            <person name="Chapple C."/>
            <person name="Chatterji S."/>
            <person name="Chinwalla A."/>
            <person name="Civetta A."/>
            <person name="Clifton S.W."/>
            <person name="Comeron J.M."/>
            <person name="Costello J.C."/>
            <person name="Coyne J.A."/>
            <person name="Daub J."/>
            <person name="David R.G."/>
            <person name="Delcher A.L."/>
            <person name="Delehaunty K."/>
            <person name="Do C.B."/>
            <person name="Ebling H."/>
            <person name="Edwards K."/>
            <person name="Eickbush T."/>
            <person name="Evans J.D."/>
            <person name="Filipski A."/>
            <person name="Findeiss S."/>
            <person name="Freyhult E."/>
            <person name="Fulton L."/>
            <person name="Fulton R."/>
            <person name="Garcia A.C."/>
            <person name="Gardiner A."/>
            <person name="Garfield D.A."/>
            <person name="Garvin B.E."/>
            <person name="Gibson G."/>
            <person name="Gilbert D."/>
            <person name="Gnerre S."/>
            <person name="Godfrey J."/>
            <person name="Good R."/>
            <person name="Gotea V."/>
            <person name="Gravely B."/>
            <person name="Greenberg A.J."/>
            <person name="Griffiths-Jones S."/>
            <person name="Gross S."/>
            <person name="Guigo R."/>
            <person name="Gustafson E.A."/>
            <person name="Haerty W."/>
            <person name="Hahn M.W."/>
            <person name="Halligan D.L."/>
            <person name="Halpern A.L."/>
            <person name="Halter G.M."/>
            <person name="Han M.V."/>
            <person name="Heger A."/>
            <person name="Hillier L."/>
            <person name="Hinrichs A.S."/>
            <person name="Holmes I."/>
            <person name="Hoskins R.A."/>
            <person name="Hubisz M.J."/>
            <person name="Hultmark D."/>
            <person name="Huntley M.A."/>
            <person name="Jaffe D.B."/>
            <person name="Jagadeeshan S."/>
            <person name="Jeck W.R."/>
            <person name="Johnson J."/>
            <person name="Jones C.D."/>
            <person name="Jordan W.C."/>
            <person name="Karpen G.H."/>
            <person name="Kataoka E."/>
            <person name="Keightley P.D."/>
            <person name="Kheradpour P."/>
            <person name="Kirkness E.F."/>
            <person name="Koerich L.B."/>
            <person name="Kristiansen K."/>
            <person name="Kudrna D."/>
            <person name="Kulathinal R.J."/>
            <person name="Kumar S."/>
            <person name="Kwok R."/>
            <person name="Lander E."/>
            <person name="Langley C.H."/>
            <person name="Lapoint R."/>
            <person name="Lazzaro B.P."/>
            <person name="Lee S.J."/>
            <person name="Levesque L."/>
            <person name="Li R."/>
            <person name="Lin C.F."/>
            <person name="Lin M.F."/>
            <person name="Lindblad-Toh K."/>
            <person name="Llopart A."/>
            <person name="Long M."/>
            <person name="Low L."/>
            <person name="Lozovsky E."/>
            <person name="Lu J."/>
            <person name="Luo M."/>
            <person name="Machado C.A."/>
            <person name="Makalowski W."/>
            <person name="Marzo M."/>
            <person name="Matsuda M."/>
            <person name="Matzkin L."/>
            <person name="McAllister B."/>
            <person name="McBride C.S."/>
            <person name="McKernan B."/>
            <person name="McKernan K."/>
            <person name="Mendez-Lago M."/>
            <person name="Minx P."/>
            <person name="Mollenhauer M.U."/>
            <person name="Montooth K."/>
            <person name="Mount S.M."/>
            <person name="Mu X."/>
            <person name="Myers E."/>
            <person name="Negre B."/>
            <person name="Newfeld S."/>
            <person name="Nielsen R."/>
            <person name="Noor M.A."/>
            <person name="O'Grady P."/>
            <person name="Pachter L."/>
            <person name="Papaceit M."/>
            <person name="Parisi M.J."/>
            <person name="Parisi M."/>
            <person name="Parts L."/>
            <person name="Pedersen J.S."/>
            <person name="Pesole G."/>
            <person name="Phillippy A.M."/>
            <person name="Ponting C.P."/>
            <person name="Pop M."/>
            <person name="Porcelli D."/>
            <person name="Powell J.R."/>
            <person name="Prohaska S."/>
            <person name="Pruitt K."/>
            <person name="Puig M."/>
            <person name="Quesneville H."/>
            <person name="Ram K.R."/>
            <person name="Rand D."/>
            <person name="Rasmussen M.D."/>
            <person name="Reed L.K."/>
            <person name="Reenan R."/>
            <person name="Reily A."/>
            <person name="Remington K.A."/>
            <person name="Rieger T.T."/>
            <person name="Ritchie M.G."/>
            <person name="Robin C."/>
            <person name="Rogers Y.H."/>
            <person name="Rohde C."/>
            <person name="Rozas J."/>
            <person name="Rubenfield M.J."/>
            <person name="Ruiz A."/>
            <person name="Russo S."/>
            <person name="Salzberg S.L."/>
            <person name="Sanchez-Gracia A."/>
            <person name="Saranga D.J."/>
            <person name="Sato H."/>
            <person name="Schaeffer S.W."/>
            <person name="Schatz M.C."/>
            <person name="Schlenke T."/>
            <person name="Schwartz R."/>
            <person name="Segarra C."/>
            <person name="Singh R.S."/>
            <person name="Sirot L."/>
            <person name="Sirota M."/>
            <person name="Sisneros N.B."/>
            <person name="Smith C.D."/>
            <person name="Smith T.F."/>
            <person name="Spieth J."/>
            <person name="Stage D.E."/>
            <person name="Stark A."/>
            <person name="Stephan W."/>
            <person name="Strausberg R.L."/>
            <person name="Strempel S."/>
            <person name="Sturgill D."/>
            <person name="Sutton G."/>
            <person name="Sutton G.G."/>
            <person name="Tao W."/>
            <person name="Teichmann S."/>
            <person name="Tobari Y.N."/>
            <person name="Tomimura Y."/>
            <person name="Tsolas J.M."/>
            <person name="Valente V.L."/>
            <person name="Venter E."/>
            <person name="Venter J.C."/>
            <person name="Vicario S."/>
            <person name="Vieira F.G."/>
            <person name="Vilella A.J."/>
            <person name="Villasante A."/>
            <person name="Walenz B."/>
            <person name="Wang J."/>
            <person name="Wasserman M."/>
            <person name="Watts T."/>
            <person name="Wilson D."/>
            <person name="Wilson R.K."/>
            <person name="Wing R.A."/>
            <person name="Wolfner M.F."/>
            <person name="Wong A."/>
            <person name="Wong G.K."/>
            <person name="Wu C.I."/>
            <person name="Wu G."/>
            <person name="Yamamoto D."/>
            <person name="Yang H.P."/>
            <person name="Yang S.P."/>
            <person name="Yorke J.A."/>
            <person name="Yoshida K."/>
            <person name="Zdobnov E."/>
            <person name="Zhang P."/>
            <person name="Zhang Y."/>
            <person name="Zimin A.V."/>
            <person name="Baldwin J."/>
            <person name="Abdouelleil A."/>
            <person name="Abdulkadir J."/>
            <person name="Abebe A."/>
            <person name="Abera B."/>
            <person name="Abreu J."/>
            <person name="Acer S.C."/>
            <person name="Aftuck L."/>
            <person name="Alexander A."/>
            <person name="An P."/>
            <person name="Anderson E."/>
            <person name="Anderson S."/>
            <person name="Arachi H."/>
            <person name="Azer M."/>
            <person name="Bachantsang P."/>
            <person name="Barry A."/>
            <person name="Bayul T."/>
            <person name="Berlin A."/>
            <person name="Bessette D."/>
            <person name="Bloom T."/>
            <person name="Blye J."/>
            <person name="Boguslavskiy L."/>
            <person name="Bonnet C."/>
            <person name="Boukhgalter B."/>
            <person name="Bourzgui I."/>
            <person name="Brown A."/>
            <person name="Cahill P."/>
            <person name="Channer S."/>
            <person name="Cheshatsang Y."/>
            <person name="Chuda L."/>
            <person name="Citroen M."/>
            <person name="Collymore A."/>
            <person name="Cooke P."/>
            <person name="Costello M."/>
            <person name="D'Aco K."/>
            <person name="Daza R."/>
            <person name="De Haan G."/>
            <person name="DeGray S."/>
            <person name="DeMaso C."/>
            <person name="Dhargay N."/>
            <person name="Dooley K."/>
            <person name="Dooley E."/>
            <person name="Doricent M."/>
            <person name="Dorje P."/>
            <person name="Dorjee K."/>
            <person name="Dupes A."/>
            <person name="Elong R."/>
            <person name="Falk J."/>
            <person name="Farina A."/>
            <person name="Faro S."/>
            <person name="Ferguson D."/>
            <person name="Fisher S."/>
            <person name="Foley C.D."/>
            <person name="Franke A."/>
            <person name="Friedrich D."/>
            <person name="Gadbois L."/>
            <person name="Gearin G."/>
            <person name="Gearin C.R."/>
            <person name="Giannoukos G."/>
            <person name="Goode T."/>
            <person name="Graham J."/>
            <person name="Grandbois E."/>
            <person name="Grewal S."/>
            <person name="Gyaltsen K."/>
            <person name="Hafez N."/>
            <person name="Hagos B."/>
            <person name="Hall J."/>
            <person name="Henson C."/>
            <person name="Hollinger A."/>
            <person name="Honan T."/>
            <person name="Huard M.D."/>
            <person name="Hughes L."/>
            <person name="Hurhula B."/>
            <person name="Husby M.E."/>
            <person name="Kamat A."/>
            <person name="Kanga B."/>
            <person name="Kashin S."/>
            <person name="Khazanovich D."/>
            <person name="Kisner P."/>
            <person name="Lance K."/>
            <person name="Lara M."/>
            <person name="Lee W."/>
            <person name="Lennon N."/>
            <person name="Letendre F."/>
            <person name="LeVine R."/>
            <person name="Lipovsky A."/>
            <person name="Liu X."/>
            <person name="Liu J."/>
            <person name="Liu S."/>
            <person name="Lokyitsang T."/>
            <person name="Lokyitsang Y."/>
            <person name="Lubonja R."/>
            <person name="Lui A."/>
            <person name="MacDonald P."/>
            <person name="Magnisalis V."/>
            <person name="Maru K."/>
            <person name="Matthews C."/>
            <person name="McCusker W."/>
            <person name="McDonough S."/>
            <person name="Mehta T."/>
            <person name="Meldrim J."/>
            <person name="Meneus L."/>
            <person name="Mihai O."/>
            <person name="Mihalev A."/>
            <person name="Mihova T."/>
            <person name="Mittelman R."/>
            <person name="Mlenga V."/>
            <person name="Montmayeur A."/>
            <person name="Mulrain L."/>
            <person name="Navidi A."/>
            <person name="Naylor J."/>
            <person name="Negash T."/>
            <person name="Nguyen T."/>
            <person name="Nguyen N."/>
            <person name="Nicol R."/>
            <person name="Norbu C."/>
            <person name="Norbu N."/>
            <person name="Novod N."/>
            <person name="O'Neill B."/>
            <person name="Osman S."/>
            <person name="Markiewicz E."/>
            <person name="Oyono O.L."/>
            <person name="Patti C."/>
            <person name="Phunkhang P."/>
            <person name="Pierre F."/>
            <person name="Priest M."/>
            <person name="Raghuraman S."/>
            <person name="Rege F."/>
            <person name="Reyes R."/>
            <person name="Rise C."/>
            <person name="Rogov P."/>
            <person name="Ross K."/>
            <person name="Ryan E."/>
            <person name="Settipalli S."/>
            <person name="Shea T."/>
            <person name="Sherpa N."/>
            <person name="Shi L."/>
            <person name="Shih D."/>
            <person name="Sparrow T."/>
            <person name="Spaulding J."/>
            <person name="Stalker J."/>
            <person name="Stange-Thomann N."/>
            <person name="Stavropoulos S."/>
            <person name="Stone C."/>
            <person name="Strader C."/>
            <person name="Tesfaye S."/>
            <person name="Thomson T."/>
            <person name="Thoulutsang Y."/>
            <person name="Thoulutsang D."/>
            <person name="Topham K."/>
            <person name="Topping I."/>
            <person name="Tsamla T."/>
            <person name="Vassiliev H."/>
            <person name="Vo A."/>
            <person name="Wangchuk T."/>
            <person name="Wangdi T."/>
            <person name="Weiand M."/>
            <person name="Wilkinson J."/>
            <person name="Wilson A."/>
            <person name="Yadav S."/>
            <person name="Young G."/>
            <person name="Yu Q."/>
            <person name="Zembek L."/>
            <person name="Zhong D."/>
            <person name="Zimmer A."/>
            <person name="Zwirko Z."/>
            <person name="Jaffe D.B."/>
            <person name="Alvarez P."/>
            <person name="Brockman W."/>
            <person name="Butler J."/>
            <person name="Chin C."/>
            <person name="Gnerre S."/>
            <person name="Grabherr M."/>
            <person name="Kleber M."/>
            <person name="Mauceli E."/>
            <person name="MacCallum I."/>
        </authorList>
    </citation>
    <scope>NUCLEOTIDE SEQUENCE [LARGE SCALE GENOMIC DNA]</scope>
    <source>
        <strain evidence="4">Tucson 15010-1051.87</strain>
    </source>
</reference>
<dbReference type="AlphaFoldDB" id="A0A0Q9WN54"/>
<keyword evidence="4" id="KW-1185">Reference proteome</keyword>
<dbReference type="EMBL" id="CH940651">
    <property type="protein sequence ID" value="KRF82286.1"/>
    <property type="molecule type" value="Genomic_DNA"/>
</dbReference>
<accession>A0A0Q9WN54</accession>
<gene>
    <name evidence="3" type="primary">Dvir\GJ25765</name>
    <name evidence="3" type="ORF">Dvir_GJ25765</name>
</gene>
<evidence type="ECO:0000313" key="4">
    <source>
        <dbReference type="Proteomes" id="UP000008792"/>
    </source>
</evidence>
<protein>
    <submittedName>
        <fullName evidence="3">Uncharacterized protein</fullName>
    </submittedName>
</protein>
<dbReference type="OrthoDB" id="7863523at2759"/>
<evidence type="ECO:0000256" key="2">
    <source>
        <dbReference type="SAM" id="Phobius"/>
    </source>
</evidence>
<dbReference type="Proteomes" id="UP000008792">
    <property type="component" value="Unassembled WGS sequence"/>
</dbReference>
<feature type="region of interest" description="Disordered" evidence="1">
    <location>
        <begin position="127"/>
        <end position="188"/>
    </location>
</feature>
<evidence type="ECO:0000313" key="3">
    <source>
        <dbReference type="EMBL" id="KRF82286.1"/>
    </source>
</evidence>
<keyword evidence="2" id="KW-0472">Membrane</keyword>
<proteinExistence type="predicted"/>
<organism evidence="3 4">
    <name type="scientific">Drosophila virilis</name>
    <name type="common">Fruit fly</name>
    <dbReference type="NCBI Taxonomy" id="7244"/>
    <lineage>
        <taxon>Eukaryota</taxon>
        <taxon>Metazoa</taxon>
        <taxon>Ecdysozoa</taxon>
        <taxon>Arthropoda</taxon>
        <taxon>Hexapoda</taxon>
        <taxon>Insecta</taxon>
        <taxon>Pterygota</taxon>
        <taxon>Neoptera</taxon>
        <taxon>Endopterygota</taxon>
        <taxon>Diptera</taxon>
        <taxon>Brachycera</taxon>
        <taxon>Muscomorpha</taxon>
        <taxon>Ephydroidea</taxon>
        <taxon>Drosophilidae</taxon>
        <taxon>Drosophila</taxon>
    </lineage>
</organism>
<sequence length="210" mass="24503">MWTYKEVISTETAIKMSPTCQGWPTWCWFLIKAIGGCRAVGLDNHQFLWFSLTILTFLIMFVMQMMKRYHNKVRVDILLEQELNQKHYEESMDNLLATRNLQQNLEQYDSLFNDMFNKSTSSKLNLKKSNSFGRTPKKTYKEASTDSSSLQSTSFNSQCTQTVTTSPTRRTRIPSPSPTRQYTWTPTERSKLPHLSQFLSSNKTSPVWRN</sequence>
<keyword evidence="2" id="KW-1133">Transmembrane helix</keyword>
<evidence type="ECO:0000256" key="1">
    <source>
        <dbReference type="SAM" id="MobiDB-lite"/>
    </source>
</evidence>
<feature type="transmembrane region" description="Helical" evidence="2">
    <location>
        <begin position="47"/>
        <end position="66"/>
    </location>
</feature>